<name>A0AA88E201_FICCA</name>
<feature type="region of interest" description="Disordered" evidence="1">
    <location>
        <begin position="1"/>
        <end position="142"/>
    </location>
</feature>
<keyword evidence="3" id="KW-1185">Reference proteome</keyword>
<sequence length="142" mass="14640">MKGTFRSQHRVGWPGGGLGAGRAGGGGMPEVGGRGRGEERERGREREEKRERRGGRWVGRPGEGGLVAGGAGGGGVPEVGGRGRVEERERGRERKRGRRRPAGLPGLGSVVGGRRWDVGVGGESPTSVVGGGKIAGDGENLR</sequence>
<organism evidence="2 3">
    <name type="scientific">Ficus carica</name>
    <name type="common">Common fig</name>
    <dbReference type="NCBI Taxonomy" id="3494"/>
    <lineage>
        <taxon>Eukaryota</taxon>
        <taxon>Viridiplantae</taxon>
        <taxon>Streptophyta</taxon>
        <taxon>Embryophyta</taxon>
        <taxon>Tracheophyta</taxon>
        <taxon>Spermatophyta</taxon>
        <taxon>Magnoliopsida</taxon>
        <taxon>eudicotyledons</taxon>
        <taxon>Gunneridae</taxon>
        <taxon>Pentapetalae</taxon>
        <taxon>rosids</taxon>
        <taxon>fabids</taxon>
        <taxon>Rosales</taxon>
        <taxon>Moraceae</taxon>
        <taxon>Ficeae</taxon>
        <taxon>Ficus</taxon>
    </lineage>
</organism>
<feature type="compositionally biased region" description="Basic and acidic residues" evidence="1">
    <location>
        <begin position="33"/>
        <end position="51"/>
    </location>
</feature>
<reference evidence="2" key="1">
    <citation type="submission" date="2023-07" db="EMBL/GenBank/DDBJ databases">
        <title>draft genome sequence of fig (Ficus carica).</title>
        <authorList>
            <person name="Takahashi T."/>
            <person name="Nishimura K."/>
        </authorList>
    </citation>
    <scope>NUCLEOTIDE SEQUENCE</scope>
</reference>
<accession>A0AA88E201</accession>
<protein>
    <submittedName>
        <fullName evidence="2">Uncharacterized protein</fullName>
    </submittedName>
</protein>
<gene>
    <name evidence="2" type="ORF">TIFTF001_035681</name>
</gene>
<proteinExistence type="predicted"/>
<evidence type="ECO:0000256" key="1">
    <source>
        <dbReference type="SAM" id="MobiDB-lite"/>
    </source>
</evidence>
<feature type="compositionally biased region" description="Gly residues" evidence="1">
    <location>
        <begin position="61"/>
        <end position="80"/>
    </location>
</feature>
<evidence type="ECO:0000313" key="2">
    <source>
        <dbReference type="EMBL" id="GMN66612.1"/>
    </source>
</evidence>
<feature type="compositionally biased region" description="Gly residues" evidence="1">
    <location>
        <begin position="13"/>
        <end position="32"/>
    </location>
</feature>
<dbReference type="Proteomes" id="UP001187192">
    <property type="component" value="Unassembled WGS sequence"/>
</dbReference>
<dbReference type="EMBL" id="BTGU01000345">
    <property type="protein sequence ID" value="GMN66612.1"/>
    <property type="molecule type" value="Genomic_DNA"/>
</dbReference>
<comment type="caution">
    <text evidence="2">The sequence shown here is derived from an EMBL/GenBank/DDBJ whole genome shotgun (WGS) entry which is preliminary data.</text>
</comment>
<dbReference type="AlphaFoldDB" id="A0AA88E201"/>
<feature type="compositionally biased region" description="Basic and acidic residues" evidence="1">
    <location>
        <begin position="81"/>
        <end position="92"/>
    </location>
</feature>
<evidence type="ECO:0000313" key="3">
    <source>
        <dbReference type="Proteomes" id="UP001187192"/>
    </source>
</evidence>